<evidence type="ECO:0000256" key="2">
    <source>
        <dbReference type="ARBA" id="ARBA00022695"/>
    </source>
</evidence>
<keyword evidence="6" id="KW-1185">Reference proteome</keyword>
<keyword evidence="2" id="KW-0548">Nucleotidyltransferase</keyword>
<dbReference type="AlphaFoldDB" id="A0AAN7P624"/>
<dbReference type="PANTHER" id="PTHR37984">
    <property type="entry name" value="PROTEIN CBG26694"/>
    <property type="match status" value="1"/>
</dbReference>
<dbReference type="GO" id="GO:0003676">
    <property type="term" value="F:nucleic acid binding"/>
    <property type="evidence" value="ECO:0007669"/>
    <property type="project" value="InterPro"/>
</dbReference>
<protein>
    <recommendedName>
        <fullName evidence="7">Peptidase A2 domain-containing protein</fullName>
    </recommendedName>
</protein>
<keyword evidence="4" id="KW-0255">Endonuclease</keyword>
<sequence length="386" mass="44632">MASTMENVGHLREFNPQTCDWQIFKSRMENFFVANEIKDEDRKRAIVLNILNEEAYKLVFNLCLPTQPEKMKYVDLLRIITEHFKPQQSVFSARYKFYNAKKIEYETPKEWAARLRSLAAHCQFEESLEIALRDQFLMGYEKGAVQDRLFEEDVKVTFAKVIDIATSKMATRSTSIETSNLKKDENLYQVASTSQSSKFKQGTHMSQQGKMQKRSAQVGTYSPCLVCGRVNHLSKFCFHKNLSCNICNLKGHLATVCNNKIKQSVGKGKRNTRTVHNIDDNSSCDDNLQLFSIDNVNTDRDFTIEVKIENKQIKFQIDSGASISAINYDTYVQNFSNIAWQRTDKRLFLYNKQEMKPVGICTLNVRYKEKNENIDFYIIENGGIPL</sequence>
<proteinExistence type="predicted"/>
<dbReference type="Gene3D" id="4.10.60.10">
    <property type="entry name" value="Zinc finger, CCHC-type"/>
    <property type="match status" value="1"/>
</dbReference>
<gene>
    <name evidence="5" type="ORF">RN001_012358</name>
</gene>
<evidence type="ECO:0000256" key="4">
    <source>
        <dbReference type="ARBA" id="ARBA00022759"/>
    </source>
</evidence>
<name>A0AAN7P624_9COLE</name>
<evidence type="ECO:0000313" key="6">
    <source>
        <dbReference type="Proteomes" id="UP001353858"/>
    </source>
</evidence>
<evidence type="ECO:0008006" key="7">
    <source>
        <dbReference type="Google" id="ProtNLM"/>
    </source>
</evidence>
<reference evidence="6" key="1">
    <citation type="submission" date="2023-01" db="EMBL/GenBank/DDBJ databases">
        <title>Key to firefly adult light organ development and bioluminescence: homeobox transcription factors regulate luciferase expression and transportation to peroxisome.</title>
        <authorList>
            <person name="Fu X."/>
        </authorList>
    </citation>
    <scope>NUCLEOTIDE SEQUENCE [LARGE SCALE GENOMIC DNA]</scope>
</reference>
<organism evidence="5 6">
    <name type="scientific">Aquatica leii</name>
    <dbReference type="NCBI Taxonomy" id="1421715"/>
    <lineage>
        <taxon>Eukaryota</taxon>
        <taxon>Metazoa</taxon>
        <taxon>Ecdysozoa</taxon>
        <taxon>Arthropoda</taxon>
        <taxon>Hexapoda</taxon>
        <taxon>Insecta</taxon>
        <taxon>Pterygota</taxon>
        <taxon>Neoptera</taxon>
        <taxon>Endopterygota</taxon>
        <taxon>Coleoptera</taxon>
        <taxon>Polyphaga</taxon>
        <taxon>Elateriformia</taxon>
        <taxon>Elateroidea</taxon>
        <taxon>Lampyridae</taxon>
        <taxon>Luciolinae</taxon>
        <taxon>Aquatica</taxon>
    </lineage>
</organism>
<accession>A0AAN7P624</accession>
<dbReference type="PANTHER" id="PTHR37984:SF5">
    <property type="entry name" value="PROTEIN NYNRIN-LIKE"/>
    <property type="match status" value="1"/>
</dbReference>
<evidence type="ECO:0000256" key="1">
    <source>
        <dbReference type="ARBA" id="ARBA00022679"/>
    </source>
</evidence>
<comment type="caution">
    <text evidence="5">The sequence shown here is derived from an EMBL/GenBank/DDBJ whole genome shotgun (WGS) entry which is preliminary data.</text>
</comment>
<dbReference type="EMBL" id="JARPUR010000005">
    <property type="protein sequence ID" value="KAK4875936.1"/>
    <property type="molecule type" value="Genomic_DNA"/>
</dbReference>
<evidence type="ECO:0000256" key="3">
    <source>
        <dbReference type="ARBA" id="ARBA00022722"/>
    </source>
</evidence>
<dbReference type="GO" id="GO:0016779">
    <property type="term" value="F:nucleotidyltransferase activity"/>
    <property type="evidence" value="ECO:0007669"/>
    <property type="project" value="UniProtKB-KW"/>
</dbReference>
<dbReference type="InterPro" id="IPR036875">
    <property type="entry name" value="Znf_CCHC_sf"/>
</dbReference>
<dbReference type="InterPro" id="IPR021109">
    <property type="entry name" value="Peptidase_aspartic_dom_sf"/>
</dbReference>
<keyword evidence="3" id="KW-0540">Nuclease</keyword>
<dbReference type="Proteomes" id="UP001353858">
    <property type="component" value="Unassembled WGS sequence"/>
</dbReference>
<keyword evidence="1" id="KW-0808">Transferase</keyword>
<dbReference type="Gene3D" id="2.40.70.10">
    <property type="entry name" value="Acid Proteases"/>
    <property type="match status" value="1"/>
</dbReference>
<dbReference type="GO" id="GO:0008270">
    <property type="term" value="F:zinc ion binding"/>
    <property type="evidence" value="ECO:0007669"/>
    <property type="project" value="InterPro"/>
</dbReference>
<keyword evidence="4" id="KW-0378">Hydrolase</keyword>
<dbReference type="GO" id="GO:0004519">
    <property type="term" value="F:endonuclease activity"/>
    <property type="evidence" value="ECO:0007669"/>
    <property type="project" value="UniProtKB-KW"/>
</dbReference>
<dbReference type="SUPFAM" id="SSF57756">
    <property type="entry name" value="Retrovirus zinc finger-like domains"/>
    <property type="match status" value="1"/>
</dbReference>
<dbReference type="SUPFAM" id="SSF50630">
    <property type="entry name" value="Acid proteases"/>
    <property type="match status" value="1"/>
</dbReference>
<dbReference type="InterPro" id="IPR050951">
    <property type="entry name" value="Retrovirus_Pol_polyprotein"/>
</dbReference>
<evidence type="ECO:0000313" key="5">
    <source>
        <dbReference type="EMBL" id="KAK4875936.1"/>
    </source>
</evidence>